<dbReference type="InterPro" id="IPR058525">
    <property type="entry name" value="DUF8212"/>
</dbReference>
<comment type="caution">
    <text evidence="3">The sequence shown here is derived from an EMBL/GenBank/DDBJ whole genome shotgun (WGS) entry which is preliminary data.</text>
</comment>
<protein>
    <submittedName>
        <fullName evidence="3">Uncharacterized protein</fullName>
    </submittedName>
</protein>
<dbReference type="InterPro" id="IPR010730">
    <property type="entry name" value="HET"/>
</dbReference>
<gene>
    <name evidence="3" type="ORF">GSI_08139</name>
</gene>
<reference evidence="3 4" key="1">
    <citation type="journal article" date="2015" name="Sci. Rep.">
        <title>Chromosome-level genome map provides insights into diverse defense mechanisms in the medicinal fungus Ganoderma sinense.</title>
        <authorList>
            <person name="Zhu Y."/>
            <person name="Xu J."/>
            <person name="Sun C."/>
            <person name="Zhou S."/>
            <person name="Xu H."/>
            <person name="Nelson D.R."/>
            <person name="Qian J."/>
            <person name="Song J."/>
            <person name="Luo H."/>
            <person name="Xiang L."/>
            <person name="Li Y."/>
            <person name="Xu Z."/>
            <person name="Ji A."/>
            <person name="Wang L."/>
            <person name="Lu S."/>
            <person name="Hayward A."/>
            <person name="Sun W."/>
            <person name="Li X."/>
            <person name="Schwartz D.C."/>
            <person name="Wang Y."/>
            <person name="Chen S."/>
        </authorList>
    </citation>
    <scope>NUCLEOTIDE SEQUENCE [LARGE SCALE GENOMIC DNA]</scope>
    <source>
        <strain evidence="3 4">ZZ0214-1</strain>
    </source>
</reference>
<dbReference type="AlphaFoldDB" id="A0A2G8S7G0"/>
<proteinExistence type="predicted"/>
<accession>A0A2G8S7G0</accession>
<evidence type="ECO:0000313" key="3">
    <source>
        <dbReference type="EMBL" id="PIL29701.1"/>
    </source>
</evidence>
<dbReference type="Pfam" id="PF06985">
    <property type="entry name" value="HET"/>
    <property type="match status" value="1"/>
</dbReference>
<dbReference type="OrthoDB" id="2746994at2759"/>
<evidence type="ECO:0000313" key="4">
    <source>
        <dbReference type="Proteomes" id="UP000230002"/>
    </source>
</evidence>
<organism evidence="3 4">
    <name type="scientific">Ganoderma sinense ZZ0214-1</name>
    <dbReference type="NCBI Taxonomy" id="1077348"/>
    <lineage>
        <taxon>Eukaryota</taxon>
        <taxon>Fungi</taxon>
        <taxon>Dikarya</taxon>
        <taxon>Basidiomycota</taxon>
        <taxon>Agaricomycotina</taxon>
        <taxon>Agaricomycetes</taxon>
        <taxon>Polyporales</taxon>
        <taxon>Polyporaceae</taxon>
        <taxon>Ganoderma</taxon>
    </lineage>
</organism>
<feature type="domain" description="Heterokaryon incompatibility" evidence="1">
    <location>
        <begin position="22"/>
        <end position="132"/>
    </location>
</feature>
<dbReference type="STRING" id="1077348.A0A2G8S7G0"/>
<sequence>MRLLDTRTAEFRWVDEPRYVSYAILSHVWVKEGEGLPEQSFEDVKKILKLRSRFKPWPTKRKGDAIPPKLSEKIRQCCAVAREHGYDSVWVDSCCIDKTSSSELSEAINSMFNWYQHAKVCYAYLHDVTDDDEPRAPNSQFRRSRWFSRGWTLQELIAPRVLVFLSKGWRVLGTKAMLATVIEQVTGIDHAILTHEASLDSVSVARRISWASQRQTTREEDEAYSLMGILGVHLPTIYGEGRLAFIRLQEEVLKQTSDQSLFVWGLALRDNVELTDDTPSDGTHFWEEPNRSMWDGTYIRNLFALSPRDFSSSAKTSVLPRHTFLEQLGLNCPLSDYTMTSHGIRMTVPVLPVKSRHSNIPIHLAILACQDSQGRMIALIVRNQERTSNEFFVGAHLPPTMSIGDEDFDGSDLSAGGGFLLGELYFRTTRLSQEFLNAHRESIRLQELYIPHRPSRARAQAFPAYSEIYTALTQCDSPFDVLLTGWCESLLAKEGFAVSPILHETDFDLDCPRRRGFVVSKGDRAIRIEIGPCRCEQVSSRWLRVAVSTHPVPDPNSSEAEATVSEKKFQRSSTVRHYRYHPDHVSSWYFASGLASKQFHAPFANGQRLTVQLNLSVSSSGDTLRFYRTYTLGVEIFDGSSPQESIGPVGPTAASRWVPPFVVLDSPQSVKRSETTVVDSG</sequence>
<name>A0A2G8S7G0_9APHY</name>
<dbReference type="Proteomes" id="UP000230002">
    <property type="component" value="Unassembled WGS sequence"/>
</dbReference>
<evidence type="ECO:0000259" key="2">
    <source>
        <dbReference type="Pfam" id="PF26640"/>
    </source>
</evidence>
<dbReference type="Pfam" id="PF26640">
    <property type="entry name" value="DUF8212"/>
    <property type="match status" value="1"/>
</dbReference>
<dbReference type="PANTHER" id="PTHR10622:SF10">
    <property type="entry name" value="HET DOMAIN-CONTAINING PROTEIN"/>
    <property type="match status" value="1"/>
</dbReference>
<feature type="domain" description="DUF8212" evidence="2">
    <location>
        <begin position="244"/>
        <end position="453"/>
    </location>
</feature>
<evidence type="ECO:0000259" key="1">
    <source>
        <dbReference type="Pfam" id="PF06985"/>
    </source>
</evidence>
<dbReference type="EMBL" id="AYKW01000019">
    <property type="protein sequence ID" value="PIL29701.1"/>
    <property type="molecule type" value="Genomic_DNA"/>
</dbReference>
<dbReference type="PANTHER" id="PTHR10622">
    <property type="entry name" value="HET DOMAIN-CONTAINING PROTEIN"/>
    <property type="match status" value="1"/>
</dbReference>
<keyword evidence="4" id="KW-1185">Reference proteome</keyword>